<reference evidence="2" key="1">
    <citation type="journal article" date="2019" name="Int. J. Syst. Evol. Microbiol.">
        <title>The Global Catalogue of Microorganisms (GCM) 10K type strain sequencing project: providing services to taxonomists for standard genome sequencing and annotation.</title>
        <authorList>
            <consortium name="The Broad Institute Genomics Platform"/>
            <consortium name="The Broad Institute Genome Sequencing Center for Infectious Disease"/>
            <person name="Wu L."/>
            <person name="Ma J."/>
        </authorList>
    </citation>
    <scope>NUCLEOTIDE SEQUENCE [LARGE SCALE GENOMIC DNA]</scope>
    <source>
        <strain evidence="2">CGMCC 1.12151</strain>
    </source>
</reference>
<evidence type="ECO:0008006" key="3">
    <source>
        <dbReference type="Google" id="ProtNLM"/>
    </source>
</evidence>
<keyword evidence="2" id="KW-1185">Reference proteome</keyword>
<name>A0ABV9MEC1_9BACL</name>
<sequence>MNNKKLAEFTLLDVMERQINFIKTNTIFDRKDFETYNEGSLLALNEMLADVREMAEDEFTNKYLNIMRKLDDQFEGLEEEEFNDKGEVDKLSGYNNTIVSIMKCINPQYEYASED</sequence>
<proteinExistence type="predicted"/>
<dbReference type="Proteomes" id="UP001595932">
    <property type="component" value="Unassembled WGS sequence"/>
</dbReference>
<dbReference type="RefSeq" id="WP_377278551.1">
    <property type="nucleotide sequence ID" value="NZ_JBHSGL010000005.1"/>
</dbReference>
<organism evidence="1 2">
    <name type="scientific">Planococcus dechangensis</name>
    <dbReference type="NCBI Taxonomy" id="1176255"/>
    <lineage>
        <taxon>Bacteria</taxon>
        <taxon>Bacillati</taxon>
        <taxon>Bacillota</taxon>
        <taxon>Bacilli</taxon>
        <taxon>Bacillales</taxon>
        <taxon>Caryophanaceae</taxon>
        <taxon>Planococcus</taxon>
    </lineage>
</organism>
<evidence type="ECO:0000313" key="2">
    <source>
        <dbReference type="Proteomes" id="UP001595932"/>
    </source>
</evidence>
<comment type="caution">
    <text evidence="1">The sequence shown here is derived from an EMBL/GenBank/DDBJ whole genome shotgun (WGS) entry which is preliminary data.</text>
</comment>
<protein>
    <recommendedName>
        <fullName evidence="3">DUF1878 family protein</fullName>
    </recommendedName>
</protein>
<gene>
    <name evidence="1" type="ORF">ACFO5U_08990</name>
</gene>
<dbReference type="EMBL" id="JBHSGL010000005">
    <property type="protein sequence ID" value="MFC4712993.1"/>
    <property type="molecule type" value="Genomic_DNA"/>
</dbReference>
<evidence type="ECO:0000313" key="1">
    <source>
        <dbReference type="EMBL" id="MFC4712993.1"/>
    </source>
</evidence>
<accession>A0ABV9MEC1</accession>